<dbReference type="RefSeq" id="WP_055153755.1">
    <property type="nucleotide sequence ID" value="NZ_CYZU01000026.1"/>
</dbReference>
<keyword evidence="2" id="KW-0238">DNA-binding</keyword>
<organism evidence="5 6">
    <name type="scientific">Faecalicatena contorta</name>
    <dbReference type="NCBI Taxonomy" id="39482"/>
    <lineage>
        <taxon>Bacteria</taxon>
        <taxon>Bacillati</taxon>
        <taxon>Bacillota</taxon>
        <taxon>Clostridia</taxon>
        <taxon>Lachnospirales</taxon>
        <taxon>Lachnospiraceae</taxon>
        <taxon>Faecalicatena</taxon>
    </lineage>
</organism>
<feature type="domain" description="HTH lacI-type" evidence="4">
    <location>
        <begin position="4"/>
        <end position="56"/>
    </location>
</feature>
<keyword evidence="3" id="KW-0804">Transcription</keyword>
<dbReference type="AlphaFoldDB" id="A0A174GP47"/>
<dbReference type="InterPro" id="IPR000843">
    <property type="entry name" value="HTH_LacI"/>
</dbReference>
<evidence type="ECO:0000256" key="3">
    <source>
        <dbReference type="ARBA" id="ARBA00023163"/>
    </source>
</evidence>
<dbReference type="OrthoDB" id="9784962at2"/>
<accession>A0A174GP47</accession>
<dbReference type="SUPFAM" id="SSF53822">
    <property type="entry name" value="Periplasmic binding protein-like I"/>
    <property type="match status" value="1"/>
</dbReference>
<proteinExistence type="predicted"/>
<evidence type="ECO:0000313" key="6">
    <source>
        <dbReference type="Proteomes" id="UP000095544"/>
    </source>
</evidence>
<dbReference type="Gene3D" id="3.40.50.2300">
    <property type="match status" value="2"/>
</dbReference>
<dbReference type="Proteomes" id="UP000095544">
    <property type="component" value="Unassembled WGS sequence"/>
</dbReference>
<dbReference type="InterPro" id="IPR046335">
    <property type="entry name" value="LacI/GalR-like_sensor"/>
</dbReference>
<protein>
    <submittedName>
        <fullName evidence="5">Purine nucleotide synthesis repressor</fullName>
    </submittedName>
</protein>
<dbReference type="EMBL" id="CYZU01000026">
    <property type="protein sequence ID" value="CUO64354.1"/>
    <property type="molecule type" value="Genomic_DNA"/>
</dbReference>
<dbReference type="Pfam" id="PF13377">
    <property type="entry name" value="Peripla_BP_3"/>
    <property type="match status" value="1"/>
</dbReference>
<dbReference type="GO" id="GO:0003700">
    <property type="term" value="F:DNA-binding transcription factor activity"/>
    <property type="evidence" value="ECO:0007669"/>
    <property type="project" value="TreeGrafter"/>
</dbReference>
<sequence length="359" mass="40012">MHGIKDVAQKAGVSISTVSNVLNKTKYVSPELVRKVEAAVEELSYEVNPIARSMKSNRSGTIGIITEDICGVFYPYIIKGIASITERAGYHMVICDTRGEYGDKDAAKREQDIFKNLISSRVDGIIFVSLVSGEDREKYLSKLIKASQRYKPVPLVSMERDFTQFGIDSVYFDAYENSQKAVQHLVDCGCRKIVHISGPEIMEVAEERVQGYLTSMEKNDLPVDKNTMIVRGDYSHQSGYRGMKALLDNVPGLDGVFCANDQMAVGALKLLREYGKKIPEEVKLIGYDDVFISSVVEPAISTIHIRKRHAGIEAAKLLMERIDNPGEKRAPVGIKMDSRLVVRKSTVADAPEDWILADW</sequence>
<gene>
    <name evidence="5" type="primary">purR_2</name>
    <name evidence="5" type="ORF">ERS852491_02832</name>
</gene>
<dbReference type="PRINTS" id="PR00036">
    <property type="entry name" value="HTHLACI"/>
</dbReference>
<evidence type="ECO:0000256" key="1">
    <source>
        <dbReference type="ARBA" id="ARBA00023015"/>
    </source>
</evidence>
<name>A0A174GP47_9FIRM</name>
<dbReference type="CDD" id="cd01392">
    <property type="entry name" value="HTH_LacI"/>
    <property type="match status" value="1"/>
</dbReference>
<reference evidence="5 6" key="1">
    <citation type="submission" date="2015-09" db="EMBL/GenBank/DDBJ databases">
        <authorList>
            <consortium name="Pathogen Informatics"/>
        </authorList>
    </citation>
    <scope>NUCLEOTIDE SEQUENCE [LARGE SCALE GENOMIC DNA]</scope>
    <source>
        <strain evidence="5 6">2789STDY5834876</strain>
    </source>
</reference>
<dbReference type="PANTHER" id="PTHR30146:SF109">
    <property type="entry name" value="HTH-TYPE TRANSCRIPTIONAL REGULATOR GALS"/>
    <property type="match status" value="1"/>
</dbReference>
<evidence type="ECO:0000313" key="5">
    <source>
        <dbReference type="EMBL" id="CUO64354.1"/>
    </source>
</evidence>
<evidence type="ECO:0000256" key="2">
    <source>
        <dbReference type="ARBA" id="ARBA00023125"/>
    </source>
</evidence>
<dbReference type="SUPFAM" id="SSF47413">
    <property type="entry name" value="lambda repressor-like DNA-binding domains"/>
    <property type="match status" value="1"/>
</dbReference>
<dbReference type="STRING" id="39482.ERS852491_02832"/>
<keyword evidence="1" id="KW-0805">Transcription regulation</keyword>
<dbReference type="SMART" id="SM00354">
    <property type="entry name" value="HTH_LACI"/>
    <property type="match status" value="1"/>
</dbReference>
<dbReference type="InterPro" id="IPR010982">
    <property type="entry name" value="Lambda_DNA-bd_dom_sf"/>
</dbReference>
<dbReference type="PANTHER" id="PTHR30146">
    <property type="entry name" value="LACI-RELATED TRANSCRIPTIONAL REPRESSOR"/>
    <property type="match status" value="1"/>
</dbReference>
<dbReference type="GO" id="GO:0000976">
    <property type="term" value="F:transcription cis-regulatory region binding"/>
    <property type="evidence" value="ECO:0007669"/>
    <property type="project" value="TreeGrafter"/>
</dbReference>
<evidence type="ECO:0000259" key="4">
    <source>
        <dbReference type="PROSITE" id="PS50932"/>
    </source>
</evidence>
<dbReference type="PROSITE" id="PS50932">
    <property type="entry name" value="HTH_LACI_2"/>
    <property type="match status" value="1"/>
</dbReference>
<dbReference type="InterPro" id="IPR028082">
    <property type="entry name" value="Peripla_BP_I"/>
</dbReference>
<dbReference type="Pfam" id="PF00356">
    <property type="entry name" value="LacI"/>
    <property type="match status" value="1"/>
</dbReference>
<dbReference type="CDD" id="cd06267">
    <property type="entry name" value="PBP1_LacI_sugar_binding-like"/>
    <property type="match status" value="1"/>
</dbReference>
<dbReference type="PROSITE" id="PS00356">
    <property type="entry name" value="HTH_LACI_1"/>
    <property type="match status" value="1"/>
</dbReference>
<dbReference type="Gene3D" id="1.10.260.40">
    <property type="entry name" value="lambda repressor-like DNA-binding domains"/>
    <property type="match status" value="1"/>
</dbReference>